<dbReference type="SUPFAM" id="SSF55785">
    <property type="entry name" value="PYP-like sensor domain (PAS domain)"/>
    <property type="match status" value="1"/>
</dbReference>
<dbReference type="Gene3D" id="3.30.450.20">
    <property type="entry name" value="PAS domain"/>
    <property type="match status" value="1"/>
</dbReference>
<dbReference type="PANTHER" id="PTHR45138:SF9">
    <property type="entry name" value="DIGUANYLATE CYCLASE DGCM-RELATED"/>
    <property type="match status" value="1"/>
</dbReference>
<keyword evidence="4" id="KW-1185">Reference proteome</keyword>
<evidence type="ECO:0000259" key="2">
    <source>
        <dbReference type="PROSITE" id="PS50887"/>
    </source>
</evidence>
<dbReference type="PROSITE" id="PS50887">
    <property type="entry name" value="GGDEF"/>
    <property type="match status" value="1"/>
</dbReference>
<dbReference type="GO" id="GO:1902201">
    <property type="term" value="P:negative regulation of bacterial-type flagellum-dependent cell motility"/>
    <property type="evidence" value="ECO:0007669"/>
    <property type="project" value="TreeGrafter"/>
</dbReference>
<dbReference type="NCBIfam" id="TIGR00229">
    <property type="entry name" value="sensory_box"/>
    <property type="match status" value="1"/>
</dbReference>
<dbReference type="STRING" id="656519.Halsa_0257"/>
<dbReference type="PANTHER" id="PTHR45138">
    <property type="entry name" value="REGULATORY COMPONENTS OF SENSORY TRANSDUCTION SYSTEM"/>
    <property type="match status" value="1"/>
</dbReference>
<dbReference type="CDD" id="cd01949">
    <property type="entry name" value="GGDEF"/>
    <property type="match status" value="1"/>
</dbReference>
<reference evidence="3 4" key="2">
    <citation type="journal article" date="2011" name="J. Bacteriol.">
        <title>Complete Genome Sequence of the Haloalkaliphilic, Hydrogen Producing Halanaerobium hydrogenoformans.</title>
        <authorList>
            <person name="Brown S.D."/>
            <person name="Begemann M.B."/>
            <person name="Mormile M.R."/>
            <person name="Wall J.D."/>
            <person name="Han C.S."/>
            <person name="Goodwin L.A."/>
            <person name="Pitluck S."/>
            <person name="Land M.L."/>
            <person name="Hauser L.J."/>
            <person name="Elias D.A."/>
        </authorList>
    </citation>
    <scope>NUCLEOTIDE SEQUENCE [LARGE SCALE GENOMIC DNA]</scope>
    <source>
        <strain evidence="4">sapolanicus</strain>
    </source>
</reference>
<dbReference type="GO" id="GO:0043709">
    <property type="term" value="P:cell adhesion involved in single-species biofilm formation"/>
    <property type="evidence" value="ECO:0007669"/>
    <property type="project" value="TreeGrafter"/>
</dbReference>
<dbReference type="NCBIfam" id="TIGR00254">
    <property type="entry name" value="GGDEF"/>
    <property type="match status" value="1"/>
</dbReference>
<dbReference type="PROSITE" id="PS50112">
    <property type="entry name" value="PAS"/>
    <property type="match status" value="1"/>
</dbReference>
<dbReference type="InterPro" id="IPR000160">
    <property type="entry name" value="GGDEF_dom"/>
</dbReference>
<evidence type="ECO:0000313" key="3">
    <source>
        <dbReference type="EMBL" id="ADQ13736.1"/>
    </source>
</evidence>
<dbReference type="FunFam" id="3.30.70.270:FF:000001">
    <property type="entry name" value="Diguanylate cyclase domain protein"/>
    <property type="match status" value="1"/>
</dbReference>
<evidence type="ECO:0000313" key="4">
    <source>
        <dbReference type="Proteomes" id="UP000007434"/>
    </source>
</evidence>
<proteinExistence type="predicted"/>
<evidence type="ECO:0000259" key="1">
    <source>
        <dbReference type="PROSITE" id="PS50112"/>
    </source>
</evidence>
<dbReference type="KEGG" id="has:Halsa_0257"/>
<reference evidence="3 4" key="1">
    <citation type="submission" date="2010-11" db="EMBL/GenBank/DDBJ databases">
        <title>Complete sequence of Halanaerobium sp. sapolanicus.</title>
        <authorList>
            <consortium name="US DOE Joint Genome Institute"/>
            <person name="Lucas S."/>
            <person name="Copeland A."/>
            <person name="Lapidus A."/>
            <person name="Cheng J.-F."/>
            <person name="Bruce D."/>
            <person name="Goodwin L."/>
            <person name="Pitluck S."/>
            <person name="Davenport K."/>
            <person name="Detter J.C."/>
            <person name="Han C."/>
            <person name="Tapia R."/>
            <person name="Land M."/>
            <person name="Hauser L."/>
            <person name="Jeffries C."/>
            <person name="Kyrpides N."/>
            <person name="Ivanova N."/>
            <person name="Mikhailova N."/>
            <person name="Begemann M.B."/>
            <person name="Mormile M.R."/>
            <person name="Wall J.D."/>
            <person name="Elias D.A."/>
            <person name="Woyke T."/>
        </authorList>
    </citation>
    <scope>NUCLEOTIDE SEQUENCE [LARGE SCALE GENOMIC DNA]</scope>
    <source>
        <strain evidence="4">sapolanicus</strain>
    </source>
</reference>
<dbReference type="HOGENOM" id="CLU_000445_11_4_9"/>
<dbReference type="AlphaFoldDB" id="E4RNQ8"/>
<protein>
    <submittedName>
        <fullName evidence="3">Diguanylate cyclase with PAS/PAC sensor</fullName>
    </submittedName>
</protein>
<dbReference type="InterPro" id="IPR043128">
    <property type="entry name" value="Rev_trsase/Diguanyl_cyclase"/>
</dbReference>
<dbReference type="eggNOG" id="COG2199">
    <property type="taxonomic scope" value="Bacteria"/>
</dbReference>
<feature type="domain" description="PAS" evidence="1">
    <location>
        <begin position="48"/>
        <end position="82"/>
    </location>
</feature>
<dbReference type="InterPro" id="IPR000014">
    <property type="entry name" value="PAS"/>
</dbReference>
<accession>E4RNQ8</accession>
<dbReference type="InterPro" id="IPR029787">
    <property type="entry name" value="Nucleotide_cyclase"/>
</dbReference>
<dbReference type="InterPro" id="IPR050469">
    <property type="entry name" value="Diguanylate_Cyclase"/>
</dbReference>
<dbReference type="Gene3D" id="3.30.70.270">
    <property type="match status" value="1"/>
</dbReference>
<name>E4RNQ8_HALHG</name>
<dbReference type="InterPro" id="IPR035965">
    <property type="entry name" value="PAS-like_dom_sf"/>
</dbReference>
<dbReference type="GO" id="GO:0052621">
    <property type="term" value="F:diguanylate cyclase activity"/>
    <property type="evidence" value="ECO:0007669"/>
    <property type="project" value="TreeGrafter"/>
</dbReference>
<organism evidence="3 4">
    <name type="scientific">Halanaerobium hydrogeniformans</name>
    <name type="common">Halanaerobium sp. (strain sapolanicus)</name>
    <dbReference type="NCBI Taxonomy" id="656519"/>
    <lineage>
        <taxon>Bacteria</taxon>
        <taxon>Bacillati</taxon>
        <taxon>Bacillota</taxon>
        <taxon>Clostridia</taxon>
        <taxon>Halanaerobiales</taxon>
        <taxon>Halanaerobiaceae</taxon>
        <taxon>Halanaerobium</taxon>
    </lineage>
</organism>
<dbReference type="Pfam" id="PF00990">
    <property type="entry name" value="GGDEF"/>
    <property type="match status" value="1"/>
</dbReference>
<dbReference type="Pfam" id="PF13188">
    <property type="entry name" value="PAS_8"/>
    <property type="match status" value="1"/>
</dbReference>
<feature type="domain" description="GGDEF" evidence="2">
    <location>
        <begin position="173"/>
        <end position="296"/>
    </location>
</feature>
<dbReference type="SUPFAM" id="SSF55073">
    <property type="entry name" value="Nucleotide cyclase"/>
    <property type="match status" value="1"/>
</dbReference>
<sequence length="296" mass="34348">MISKGSTGGKNMPDKSYNHRNIIENMPLAFAYHKVIYNKDDKAVDYIFLEVNKKFEELTGLKRTEIVGKKVTNVLENIIKDDFDWIKFYGEIALSGASNNIRQYFEPLDRWYKIKVYSDEKNHFTTIFSDITDEIKKEEEKVKYLSFHDEMTDLYNRRYFENELKRLESSRKYPITIVIGDLDRLKTINDSYGHKKGDKFLINAANILKSTARTEDIIARIGGDEFAIILPSTSEKEAESFCQRIQNNIKDFNNDHKPVKPLSISLGVAVMSDSSQKLCDVFNEADQKMYANKGRK</sequence>
<dbReference type="Proteomes" id="UP000007434">
    <property type="component" value="Chromosome"/>
</dbReference>
<dbReference type="SMART" id="SM00267">
    <property type="entry name" value="GGDEF"/>
    <property type="match status" value="1"/>
</dbReference>
<dbReference type="GO" id="GO:0005886">
    <property type="term" value="C:plasma membrane"/>
    <property type="evidence" value="ECO:0007669"/>
    <property type="project" value="TreeGrafter"/>
</dbReference>
<dbReference type="EMBL" id="CP002304">
    <property type="protein sequence ID" value="ADQ13736.1"/>
    <property type="molecule type" value="Genomic_DNA"/>
</dbReference>
<gene>
    <name evidence="3" type="ordered locus">Halsa_0257</name>
</gene>